<feature type="domain" description="Peripheral subunit-binding (PSBD)" evidence="12">
    <location>
        <begin position="257"/>
        <end position="294"/>
    </location>
</feature>
<dbReference type="AlphaFoldDB" id="A0AAV0S4U6"/>
<evidence type="ECO:0000259" key="12">
    <source>
        <dbReference type="PROSITE" id="PS51826"/>
    </source>
</evidence>
<comment type="catalytic activity">
    <reaction evidence="9">
        <text>N(6)-[(R)-dihydrolipoyl]-L-lysyl-[protein] + 2-methylpropanoyl-CoA = N(6)-[(R)-S(8)-2-methylpropanoyldihydrolipoyl]-L-lysyl-[protein] + CoA</text>
        <dbReference type="Rhea" id="RHEA:18865"/>
        <dbReference type="Rhea" id="RHEA-COMP:10475"/>
        <dbReference type="Rhea" id="RHEA-COMP:10497"/>
        <dbReference type="ChEBI" id="CHEBI:57287"/>
        <dbReference type="ChEBI" id="CHEBI:57338"/>
        <dbReference type="ChEBI" id="CHEBI:83100"/>
        <dbReference type="ChEBI" id="CHEBI:83142"/>
        <dbReference type="EC" id="2.3.1.168"/>
    </reaction>
    <physiologicalReaction direction="left-to-right" evidence="9">
        <dbReference type="Rhea" id="RHEA:18866"/>
    </physiologicalReaction>
</comment>
<evidence type="ECO:0000256" key="1">
    <source>
        <dbReference type="ARBA" id="ARBA00001938"/>
    </source>
</evidence>
<dbReference type="FunFam" id="2.40.50.100:FF:000013">
    <property type="entry name" value="Dihydrolipoamide acetyltransferase component of pyruvate dehydrogenase complex"/>
    <property type="match status" value="1"/>
</dbReference>
<protein>
    <recommendedName>
        <fullName evidence="10">Dihydrolipoamide acetyltransferase component of pyruvate dehydrogenase complex</fullName>
        <ecNumber evidence="10">2.3.1.-</ecNumber>
    </recommendedName>
</protein>
<dbReference type="Gene3D" id="2.40.50.100">
    <property type="match status" value="1"/>
</dbReference>
<dbReference type="GO" id="GO:0005829">
    <property type="term" value="C:cytosol"/>
    <property type="evidence" value="ECO:0007669"/>
    <property type="project" value="UniProtKB-ARBA"/>
</dbReference>
<keyword evidence="7" id="KW-0496">Mitochondrion</keyword>
<dbReference type="EMBL" id="CAMGYJ010000011">
    <property type="protein sequence ID" value="CAI0626797.1"/>
    <property type="molecule type" value="Genomic_DNA"/>
</dbReference>
<evidence type="ECO:0000313" key="14">
    <source>
        <dbReference type="Proteomes" id="UP001154282"/>
    </source>
</evidence>
<dbReference type="SUPFAM" id="SSF52777">
    <property type="entry name" value="CoA-dependent acyltransferases"/>
    <property type="match status" value="1"/>
</dbReference>
<comment type="caution">
    <text evidence="13">The sequence shown here is derived from an EMBL/GenBank/DDBJ whole genome shotgun (WGS) entry which is preliminary data.</text>
</comment>
<dbReference type="Pfam" id="PF00364">
    <property type="entry name" value="Biotin_lipoyl"/>
    <property type="match status" value="1"/>
</dbReference>
<evidence type="ECO:0000256" key="5">
    <source>
        <dbReference type="ARBA" id="ARBA00022823"/>
    </source>
</evidence>
<dbReference type="PROSITE" id="PS00189">
    <property type="entry name" value="LIPOYL"/>
    <property type="match status" value="1"/>
</dbReference>
<dbReference type="Pfam" id="PF02817">
    <property type="entry name" value="E3_binding"/>
    <property type="match status" value="1"/>
</dbReference>
<evidence type="ECO:0000256" key="8">
    <source>
        <dbReference type="ARBA" id="ARBA00023315"/>
    </source>
</evidence>
<evidence type="ECO:0000256" key="3">
    <source>
        <dbReference type="ARBA" id="ARBA00007317"/>
    </source>
</evidence>
<comment type="subcellular location">
    <subcellularLocation>
        <location evidence="2">Mitochondrion matrix</location>
    </subcellularLocation>
</comment>
<dbReference type="InterPro" id="IPR004167">
    <property type="entry name" value="PSBD"/>
</dbReference>
<keyword evidence="14" id="KW-1185">Reference proteome</keyword>
<dbReference type="InterPro" id="IPR000089">
    <property type="entry name" value="Biotin_lipoyl"/>
</dbReference>
<evidence type="ECO:0000256" key="9">
    <source>
        <dbReference type="ARBA" id="ARBA00051775"/>
    </source>
</evidence>
<dbReference type="CDD" id="cd06849">
    <property type="entry name" value="lipoyl_domain"/>
    <property type="match status" value="1"/>
</dbReference>
<dbReference type="InterPro" id="IPR050743">
    <property type="entry name" value="2-oxoacid_DH_E2_comp"/>
</dbReference>
<dbReference type="GO" id="GO:0016407">
    <property type="term" value="F:acetyltransferase activity"/>
    <property type="evidence" value="ECO:0007669"/>
    <property type="project" value="TreeGrafter"/>
</dbReference>
<dbReference type="Gene3D" id="4.10.320.10">
    <property type="entry name" value="E3-binding domain"/>
    <property type="match status" value="1"/>
</dbReference>
<dbReference type="FunFam" id="3.30.559.10:FF:000007">
    <property type="entry name" value="Dihydrolipoamide acetyltransferase component of pyruvate dehydrogenase complex"/>
    <property type="match status" value="1"/>
</dbReference>
<dbReference type="PANTHER" id="PTHR43178">
    <property type="entry name" value="DIHYDROLIPOAMIDE ACETYLTRANSFERASE COMPONENT OF PYRUVATE DEHYDROGENASE COMPLEX"/>
    <property type="match status" value="1"/>
</dbReference>
<dbReference type="GO" id="GO:0005759">
    <property type="term" value="C:mitochondrial matrix"/>
    <property type="evidence" value="ECO:0007669"/>
    <property type="project" value="UniProtKB-SubCell"/>
</dbReference>
<accession>A0AAV0S4U6</accession>
<dbReference type="EC" id="2.3.1.-" evidence="10"/>
<organism evidence="13 14">
    <name type="scientific">Linum tenue</name>
    <dbReference type="NCBI Taxonomy" id="586396"/>
    <lineage>
        <taxon>Eukaryota</taxon>
        <taxon>Viridiplantae</taxon>
        <taxon>Streptophyta</taxon>
        <taxon>Embryophyta</taxon>
        <taxon>Tracheophyta</taxon>
        <taxon>Spermatophyta</taxon>
        <taxon>Magnoliopsida</taxon>
        <taxon>eudicotyledons</taxon>
        <taxon>Gunneridae</taxon>
        <taxon>Pentapetalae</taxon>
        <taxon>rosids</taxon>
        <taxon>fabids</taxon>
        <taxon>Malpighiales</taxon>
        <taxon>Linaceae</taxon>
        <taxon>Linum</taxon>
    </lineage>
</organism>
<reference evidence="13" key="1">
    <citation type="submission" date="2022-08" db="EMBL/GenBank/DDBJ databases">
        <authorList>
            <person name="Gutierrez-Valencia J."/>
        </authorList>
    </citation>
    <scope>NUCLEOTIDE SEQUENCE</scope>
</reference>
<comment type="cofactor">
    <cofactor evidence="1 10">
        <name>(R)-lipoate</name>
        <dbReference type="ChEBI" id="CHEBI:83088"/>
    </cofactor>
</comment>
<dbReference type="PROSITE" id="PS51826">
    <property type="entry name" value="PSBD"/>
    <property type="match status" value="1"/>
</dbReference>
<keyword evidence="4 10" id="KW-0808">Transferase</keyword>
<dbReference type="Pfam" id="PF00198">
    <property type="entry name" value="2-oxoacid_dh"/>
    <property type="match status" value="1"/>
</dbReference>
<comment type="similarity">
    <text evidence="3 10">Belongs to the 2-oxoacid dehydrogenase family.</text>
</comment>
<dbReference type="PANTHER" id="PTHR43178:SF14">
    <property type="entry name" value="LIPOAMIDE ACYLTRANSFERASE COMPONENT OF BRANCHED-CHAIN ALPHA-KETO ACID DEHYDROGENASE COMPLEX, MITOCHONDRIAL"/>
    <property type="match status" value="1"/>
</dbReference>
<dbReference type="SUPFAM" id="SSF47005">
    <property type="entry name" value="Peripheral subunit-binding domain of 2-oxo acid dehydrogenase complex"/>
    <property type="match status" value="1"/>
</dbReference>
<name>A0AAV0S4U6_9ROSI</name>
<dbReference type="InterPro" id="IPR023213">
    <property type="entry name" value="CAT-like_dom_sf"/>
</dbReference>
<keyword evidence="8 10" id="KW-0012">Acyltransferase</keyword>
<proteinExistence type="inferred from homology"/>
<dbReference type="PROSITE" id="PS50968">
    <property type="entry name" value="BIOTINYL_LIPOYL"/>
    <property type="match status" value="1"/>
</dbReference>
<keyword evidence="6" id="KW-0809">Transit peptide</keyword>
<dbReference type="GO" id="GO:0031405">
    <property type="term" value="F:lipoic acid binding"/>
    <property type="evidence" value="ECO:0007669"/>
    <property type="project" value="TreeGrafter"/>
</dbReference>
<sequence>MRSSKQTLHTLRSKKRHSTSKTASFSFCFSSRYQDFTAVPEASSLNSIMIPIRFLSRKRAWSAAAAGRRFLTYEAAQIPLLPPPPSVFAGHHGRPFLSHLSSRLCRSSHSAAEHPSQGGDSIGRRSFSSSAVADLPENGTVDVPLAQTGEGIAECELLQWFVKEGDEVDEFQPLCEVQSDKATIEITSRYKGRVSRMLYVPGDIVKVGETLLKMAVDESQVNVQSVDSQVPVQENGDLVGEFSSGADLNTAGTGGVLSTPAVRHLAKQYGISLNDIQGSGKSGRVLKEDILKYAVQKGIIESSGIPLGDHLQDELGSAEVIQNPNDKKVTLRGFQRAMVKTMSMAAKVPHFYFVEEINCDAIVELKASFQKQTTDPGVKHTFLPLLIKALSSALSMYPLVNSSFNEDAMEVVLKGSHNIGIAMATPSGLVVPNIKNVQSLSILEITMELARLQQLAMANKLSPGDITGGTVTLSNIGAIGGKFGSPLLNLPEVAIIAMGRIQKVPRFDKNENVYPASIMTVNIGADHRVLDGATVARFCSQWKQLIEKPELFILQLR</sequence>
<dbReference type="Gene3D" id="3.30.559.10">
    <property type="entry name" value="Chloramphenicol acetyltransferase-like domain"/>
    <property type="match status" value="1"/>
</dbReference>
<dbReference type="InterPro" id="IPR001078">
    <property type="entry name" value="2-oxoacid_DH_actylTfrase"/>
</dbReference>
<gene>
    <name evidence="13" type="ORF">LITE_LOCUS51008</name>
</gene>
<evidence type="ECO:0000256" key="2">
    <source>
        <dbReference type="ARBA" id="ARBA00004305"/>
    </source>
</evidence>
<dbReference type="Proteomes" id="UP001154282">
    <property type="component" value="Unassembled WGS sequence"/>
</dbReference>
<dbReference type="InterPro" id="IPR011053">
    <property type="entry name" value="Single_hybrid_motif"/>
</dbReference>
<evidence type="ECO:0000256" key="7">
    <source>
        <dbReference type="ARBA" id="ARBA00023128"/>
    </source>
</evidence>
<dbReference type="GO" id="GO:0043754">
    <property type="term" value="F:dihydrolipoamide branched chain acyltransferase activity"/>
    <property type="evidence" value="ECO:0007669"/>
    <property type="project" value="UniProtKB-EC"/>
</dbReference>
<keyword evidence="5 10" id="KW-0450">Lipoyl</keyword>
<dbReference type="InterPro" id="IPR003016">
    <property type="entry name" value="2-oxoA_DH_lipoyl-BS"/>
</dbReference>
<feature type="domain" description="Lipoyl-binding" evidence="11">
    <location>
        <begin position="140"/>
        <end position="215"/>
    </location>
</feature>
<evidence type="ECO:0000313" key="13">
    <source>
        <dbReference type="EMBL" id="CAI0626797.1"/>
    </source>
</evidence>
<evidence type="ECO:0000256" key="10">
    <source>
        <dbReference type="RuleBase" id="RU003423"/>
    </source>
</evidence>
<dbReference type="SUPFAM" id="SSF51230">
    <property type="entry name" value="Single hybrid motif"/>
    <property type="match status" value="1"/>
</dbReference>
<evidence type="ECO:0000256" key="6">
    <source>
        <dbReference type="ARBA" id="ARBA00022946"/>
    </source>
</evidence>
<evidence type="ECO:0000256" key="4">
    <source>
        <dbReference type="ARBA" id="ARBA00022679"/>
    </source>
</evidence>
<evidence type="ECO:0000259" key="11">
    <source>
        <dbReference type="PROSITE" id="PS50968"/>
    </source>
</evidence>
<dbReference type="InterPro" id="IPR036625">
    <property type="entry name" value="E3-bd_dom_sf"/>
</dbReference>
<dbReference type="FunFam" id="4.10.320.10:FF:000002">
    <property type="entry name" value="Dihydrolipoamide acetyltransferase component of pyruvate dehydrogenase complex"/>
    <property type="match status" value="1"/>
</dbReference>